<keyword evidence="2" id="KW-0378">Hydrolase</keyword>
<comment type="similarity">
    <text evidence="1">Belongs to the Nudix hydrolase family.</text>
</comment>
<organism evidence="4 5">
    <name type="scientific">Eubacterium album</name>
    <dbReference type="NCBI Taxonomy" id="2978477"/>
    <lineage>
        <taxon>Bacteria</taxon>
        <taxon>Bacillati</taxon>
        <taxon>Bacillota</taxon>
        <taxon>Clostridia</taxon>
        <taxon>Eubacteriales</taxon>
        <taxon>Eubacteriaceae</taxon>
        <taxon>Eubacterium</taxon>
    </lineage>
</organism>
<dbReference type="PROSITE" id="PS51462">
    <property type="entry name" value="NUDIX"/>
    <property type="match status" value="1"/>
</dbReference>
<comment type="caution">
    <text evidence="4">The sequence shown here is derived from an EMBL/GenBank/DDBJ whole genome shotgun (WGS) entry which is preliminary data.</text>
</comment>
<dbReference type="Pfam" id="PF00293">
    <property type="entry name" value="NUDIX"/>
    <property type="match status" value="1"/>
</dbReference>
<dbReference type="EMBL" id="JAODBU010000009">
    <property type="protein sequence ID" value="MCT7399448.1"/>
    <property type="molecule type" value="Genomic_DNA"/>
</dbReference>
<dbReference type="CDD" id="cd18875">
    <property type="entry name" value="NUDIX_Hydrolase"/>
    <property type="match status" value="1"/>
</dbReference>
<dbReference type="InterPro" id="IPR015797">
    <property type="entry name" value="NUDIX_hydrolase-like_dom_sf"/>
</dbReference>
<dbReference type="PRINTS" id="PR00502">
    <property type="entry name" value="NUDIXFAMILY"/>
</dbReference>
<gene>
    <name evidence="4" type="ORF">N5B56_10185</name>
</gene>
<dbReference type="PANTHER" id="PTHR43736">
    <property type="entry name" value="ADP-RIBOSE PYROPHOSPHATASE"/>
    <property type="match status" value="1"/>
</dbReference>
<protein>
    <submittedName>
        <fullName evidence="4">8-oxo-dGTP diphosphatase</fullName>
    </submittedName>
</protein>
<feature type="domain" description="Nudix hydrolase" evidence="3">
    <location>
        <begin position="5"/>
        <end position="129"/>
    </location>
</feature>
<evidence type="ECO:0000259" key="3">
    <source>
        <dbReference type="PROSITE" id="PS51462"/>
    </source>
</evidence>
<evidence type="ECO:0000256" key="2">
    <source>
        <dbReference type="ARBA" id="ARBA00022801"/>
    </source>
</evidence>
<dbReference type="Gene3D" id="3.90.79.10">
    <property type="entry name" value="Nucleoside Triphosphate Pyrophosphohydrolase"/>
    <property type="match status" value="1"/>
</dbReference>
<dbReference type="PANTHER" id="PTHR43736:SF1">
    <property type="entry name" value="DIHYDRONEOPTERIN TRIPHOSPHATE DIPHOSPHATASE"/>
    <property type="match status" value="1"/>
</dbReference>
<evidence type="ECO:0000313" key="4">
    <source>
        <dbReference type="EMBL" id="MCT7399448.1"/>
    </source>
</evidence>
<accession>A0ABT2M1N9</accession>
<dbReference type="InterPro" id="IPR020476">
    <property type="entry name" value="Nudix_hydrolase"/>
</dbReference>
<evidence type="ECO:0000256" key="1">
    <source>
        <dbReference type="ARBA" id="ARBA00005582"/>
    </source>
</evidence>
<keyword evidence="5" id="KW-1185">Reference proteome</keyword>
<sequence>MTTEQVTLTNMCMVYDDKGNVLVQDKIDENWGGLTFPGGHVEKGESFVDSVIREVYEETGLKIENPRICGTKDWPREDGSRYIVVFYKTNKFSGTLKSSDEGEVKWMPLEQMKKEKMASDMDDMLKVFLQDDISEFHYVVEDGEWRHELK</sequence>
<reference evidence="4" key="1">
    <citation type="submission" date="2022-09" db="EMBL/GenBank/DDBJ databases">
        <title>Eubacterium sp. LFL-14 isolated from human feces.</title>
        <authorList>
            <person name="Liu F."/>
        </authorList>
    </citation>
    <scope>NUCLEOTIDE SEQUENCE</scope>
    <source>
        <strain evidence="4">LFL-14</strain>
    </source>
</reference>
<name>A0ABT2M1N9_9FIRM</name>
<dbReference type="InterPro" id="IPR000086">
    <property type="entry name" value="NUDIX_hydrolase_dom"/>
</dbReference>
<dbReference type="SUPFAM" id="SSF55811">
    <property type="entry name" value="Nudix"/>
    <property type="match status" value="1"/>
</dbReference>
<evidence type="ECO:0000313" key="5">
    <source>
        <dbReference type="Proteomes" id="UP001431199"/>
    </source>
</evidence>
<proteinExistence type="inferred from homology"/>
<dbReference type="Proteomes" id="UP001431199">
    <property type="component" value="Unassembled WGS sequence"/>
</dbReference>